<dbReference type="PANTHER" id="PTHR13832:SF803">
    <property type="entry name" value="PROTEIN PHOSPHATASE 1G"/>
    <property type="match status" value="1"/>
</dbReference>
<keyword evidence="7 9" id="KW-0904">Protein phosphatase</keyword>
<keyword evidence="13" id="KW-1185">Reference proteome</keyword>
<dbReference type="SUPFAM" id="SSF81606">
    <property type="entry name" value="PP2C-like"/>
    <property type="match status" value="2"/>
</dbReference>
<evidence type="ECO:0000313" key="13">
    <source>
        <dbReference type="Proteomes" id="UP001307889"/>
    </source>
</evidence>
<dbReference type="EMBL" id="AP028914">
    <property type="protein sequence ID" value="BES95477.1"/>
    <property type="molecule type" value="Genomic_DNA"/>
</dbReference>
<evidence type="ECO:0000259" key="11">
    <source>
        <dbReference type="PROSITE" id="PS51746"/>
    </source>
</evidence>
<dbReference type="Gene3D" id="3.60.40.10">
    <property type="entry name" value="PPM-type phosphatase domain"/>
    <property type="match status" value="2"/>
</dbReference>
<feature type="compositionally biased region" description="Acidic residues" evidence="10">
    <location>
        <begin position="128"/>
        <end position="137"/>
    </location>
</feature>
<protein>
    <recommendedName>
        <fullName evidence="3">protein-serine/threonine phosphatase</fullName>
        <ecNumber evidence="3">3.1.3.16</ecNumber>
    </recommendedName>
</protein>
<feature type="compositionally biased region" description="Basic and acidic residues" evidence="10">
    <location>
        <begin position="296"/>
        <end position="307"/>
    </location>
</feature>
<proteinExistence type="inferred from homology"/>
<dbReference type="InterPro" id="IPR036457">
    <property type="entry name" value="PPM-type-like_dom_sf"/>
</dbReference>
<dbReference type="SMART" id="SM00332">
    <property type="entry name" value="PP2Cc"/>
    <property type="match status" value="1"/>
</dbReference>
<feature type="compositionally biased region" description="Basic and acidic residues" evidence="10">
    <location>
        <begin position="601"/>
        <end position="612"/>
    </location>
</feature>
<evidence type="ECO:0000256" key="2">
    <source>
        <dbReference type="ARBA" id="ARBA00006702"/>
    </source>
</evidence>
<dbReference type="PROSITE" id="PS01032">
    <property type="entry name" value="PPM_1"/>
    <property type="match status" value="1"/>
</dbReference>
<sequence length="612" mass="65532">MGVYMSKPIRDKVSSDCDNKYLKCGASSMQGWRMSQEDAHNCCLDFDETISLFAVYDGHGGHEVAEYAAENLPNFIKDNESYKKGDYKTSLIESFLEFDATLKTPPVMEKLAKIAKNGKRPEGTKANEDEEEEEEEAGVQKLREEADMPLSEVIAMYASGGFPKTPKSKLLGGPSPMSPFLRAKPSSSAGVKDVSDSEVSSSSGPPPSIANGAHGKEEESAEPDSTKASEGKAEKSATECTSSTSTEVSSSSSTNGEVAPSPASKDEPAAPSTNGKPEAEHPSPSKEEGSSSSKPAESKKEKKDRAAKTISGLALKILQESFASEEEDSSADETFEANDVEGSSSDEDVQLNGSKESEEGDEEDDEEDDEEEGVEEESEDDDEVDDNDLDGMGMRSDADEPGMDSGCTAVVALVTKDRLFVANAGDSRAVLSRDGKAVDLSIDHKPEDLIELKRIQNAGGRVTSDGRVNGGLNLSRALGDHFYKKSADLDAKEQMITALPDVVEETLDRSVDEFIVLACDGIWNSKSSQQVVDFVRPLLQKGETLSAICEQLFEACLAPDTSGDGTGCDNMTCVIVQLLPLNSTESKKRPSSPEPVETEQPESKKAKLAAES</sequence>
<evidence type="ECO:0000256" key="5">
    <source>
        <dbReference type="ARBA" id="ARBA00022801"/>
    </source>
</evidence>
<dbReference type="InterPro" id="IPR015655">
    <property type="entry name" value="PP2C"/>
</dbReference>
<evidence type="ECO:0000256" key="8">
    <source>
        <dbReference type="ARBA" id="ARBA00023211"/>
    </source>
</evidence>
<evidence type="ECO:0000256" key="10">
    <source>
        <dbReference type="SAM" id="MobiDB-lite"/>
    </source>
</evidence>
<dbReference type="EC" id="3.1.3.16" evidence="3"/>
<keyword evidence="6" id="KW-0460">Magnesium</keyword>
<dbReference type="Proteomes" id="UP001307889">
    <property type="component" value="Chromosome 6"/>
</dbReference>
<evidence type="ECO:0000256" key="7">
    <source>
        <dbReference type="ARBA" id="ARBA00022912"/>
    </source>
</evidence>
<feature type="compositionally biased region" description="Basic and acidic residues" evidence="10">
    <location>
        <begin position="214"/>
        <end position="237"/>
    </location>
</feature>
<name>A0ABN7AVS3_9HEMI</name>
<feature type="compositionally biased region" description="Basic and acidic residues" evidence="10">
    <location>
        <begin position="277"/>
        <end position="289"/>
    </location>
</feature>
<feature type="domain" description="PPM-type phosphatase" evidence="11">
    <location>
        <begin position="23"/>
        <end position="578"/>
    </location>
</feature>
<evidence type="ECO:0000256" key="9">
    <source>
        <dbReference type="RuleBase" id="RU003465"/>
    </source>
</evidence>
<keyword evidence="5 9" id="KW-0378">Hydrolase</keyword>
<evidence type="ECO:0000313" key="12">
    <source>
        <dbReference type="EMBL" id="BES95477.1"/>
    </source>
</evidence>
<organism evidence="12 13">
    <name type="scientific">Nesidiocoris tenuis</name>
    <dbReference type="NCBI Taxonomy" id="355587"/>
    <lineage>
        <taxon>Eukaryota</taxon>
        <taxon>Metazoa</taxon>
        <taxon>Ecdysozoa</taxon>
        <taxon>Arthropoda</taxon>
        <taxon>Hexapoda</taxon>
        <taxon>Insecta</taxon>
        <taxon>Pterygota</taxon>
        <taxon>Neoptera</taxon>
        <taxon>Paraneoptera</taxon>
        <taxon>Hemiptera</taxon>
        <taxon>Heteroptera</taxon>
        <taxon>Panheteroptera</taxon>
        <taxon>Cimicomorpha</taxon>
        <taxon>Miridae</taxon>
        <taxon>Dicyphina</taxon>
        <taxon>Nesidiocoris</taxon>
    </lineage>
</organism>
<feature type="compositionally biased region" description="Low complexity" evidence="10">
    <location>
        <begin position="238"/>
        <end position="254"/>
    </location>
</feature>
<gene>
    <name evidence="12" type="ORF">NTJ_08287</name>
</gene>
<dbReference type="PROSITE" id="PS51746">
    <property type="entry name" value="PPM_2"/>
    <property type="match status" value="1"/>
</dbReference>
<feature type="compositionally biased region" description="Acidic residues" evidence="10">
    <location>
        <begin position="358"/>
        <end position="389"/>
    </location>
</feature>
<evidence type="ECO:0000256" key="1">
    <source>
        <dbReference type="ARBA" id="ARBA00001936"/>
    </source>
</evidence>
<feature type="compositionally biased region" description="Acidic residues" evidence="10">
    <location>
        <begin position="323"/>
        <end position="349"/>
    </location>
</feature>
<keyword evidence="4" id="KW-0479">Metal-binding</keyword>
<comment type="similarity">
    <text evidence="2 9">Belongs to the PP2C family.</text>
</comment>
<dbReference type="Pfam" id="PF00481">
    <property type="entry name" value="PP2C"/>
    <property type="match status" value="2"/>
</dbReference>
<evidence type="ECO:0000256" key="6">
    <source>
        <dbReference type="ARBA" id="ARBA00022842"/>
    </source>
</evidence>
<feature type="region of interest" description="Disordered" evidence="10">
    <location>
        <begin position="167"/>
        <end position="404"/>
    </location>
</feature>
<dbReference type="InterPro" id="IPR000222">
    <property type="entry name" value="PP2C_BS"/>
</dbReference>
<reference evidence="12 13" key="1">
    <citation type="submission" date="2023-09" db="EMBL/GenBank/DDBJ databases">
        <title>Nesidiocoris tenuis whole genome shotgun sequence.</title>
        <authorList>
            <person name="Shibata T."/>
            <person name="Shimoda M."/>
            <person name="Kobayashi T."/>
            <person name="Uehara T."/>
        </authorList>
    </citation>
    <scope>NUCLEOTIDE SEQUENCE [LARGE SCALE GENOMIC DNA]</scope>
    <source>
        <strain evidence="12 13">Japan</strain>
    </source>
</reference>
<feature type="region of interest" description="Disordered" evidence="10">
    <location>
        <begin position="113"/>
        <end position="146"/>
    </location>
</feature>
<dbReference type="InterPro" id="IPR001932">
    <property type="entry name" value="PPM-type_phosphatase-like_dom"/>
</dbReference>
<accession>A0ABN7AVS3</accession>
<keyword evidence="8" id="KW-0464">Manganese</keyword>
<evidence type="ECO:0000256" key="3">
    <source>
        <dbReference type="ARBA" id="ARBA00013081"/>
    </source>
</evidence>
<comment type="cofactor">
    <cofactor evidence="1">
        <name>Mn(2+)</name>
        <dbReference type="ChEBI" id="CHEBI:29035"/>
    </cofactor>
</comment>
<dbReference type="CDD" id="cd00143">
    <property type="entry name" value="PP2Cc"/>
    <property type="match status" value="1"/>
</dbReference>
<evidence type="ECO:0000256" key="4">
    <source>
        <dbReference type="ARBA" id="ARBA00022723"/>
    </source>
</evidence>
<dbReference type="PANTHER" id="PTHR13832">
    <property type="entry name" value="PROTEIN PHOSPHATASE 2C"/>
    <property type="match status" value="1"/>
</dbReference>
<feature type="region of interest" description="Disordered" evidence="10">
    <location>
        <begin position="584"/>
        <end position="612"/>
    </location>
</feature>